<comment type="caution">
    <text evidence="2">The sequence shown here is derived from an EMBL/GenBank/DDBJ whole genome shotgun (WGS) entry which is preliminary data.</text>
</comment>
<feature type="region of interest" description="Disordered" evidence="1">
    <location>
        <begin position="330"/>
        <end position="465"/>
    </location>
</feature>
<feature type="compositionally biased region" description="Polar residues" evidence="1">
    <location>
        <begin position="437"/>
        <end position="448"/>
    </location>
</feature>
<feature type="compositionally biased region" description="Low complexity" evidence="1">
    <location>
        <begin position="384"/>
        <end position="408"/>
    </location>
</feature>
<feature type="compositionally biased region" description="Pro residues" evidence="1">
    <location>
        <begin position="177"/>
        <end position="192"/>
    </location>
</feature>
<name>A0A427XXQ8_9TREE</name>
<dbReference type="STRING" id="1890683.A0A427XXQ8"/>
<feature type="compositionally biased region" description="Polar residues" evidence="1">
    <location>
        <begin position="113"/>
        <end position="125"/>
    </location>
</feature>
<dbReference type="AlphaFoldDB" id="A0A427XXQ8"/>
<reference evidence="2 3" key="1">
    <citation type="submission" date="2018-11" db="EMBL/GenBank/DDBJ databases">
        <title>Genome sequence of Saitozyma podzolica DSM 27192.</title>
        <authorList>
            <person name="Aliyu H."/>
            <person name="Gorte O."/>
            <person name="Ochsenreither K."/>
        </authorList>
    </citation>
    <scope>NUCLEOTIDE SEQUENCE [LARGE SCALE GENOMIC DNA]</scope>
    <source>
        <strain evidence="2 3">DSM 27192</strain>
    </source>
</reference>
<feature type="compositionally biased region" description="Basic and acidic residues" evidence="1">
    <location>
        <begin position="24"/>
        <end position="35"/>
    </location>
</feature>
<dbReference type="EMBL" id="RSCD01000024">
    <property type="protein sequence ID" value="RSH83620.1"/>
    <property type="molecule type" value="Genomic_DNA"/>
</dbReference>
<feature type="region of interest" description="Disordered" evidence="1">
    <location>
        <begin position="1"/>
        <end position="205"/>
    </location>
</feature>
<feature type="compositionally biased region" description="Low complexity" evidence="1">
    <location>
        <begin position="99"/>
        <end position="112"/>
    </location>
</feature>
<gene>
    <name evidence="2" type="ORF">EHS25_005524</name>
</gene>
<protein>
    <submittedName>
        <fullName evidence="2">Uncharacterized protein</fullName>
    </submittedName>
</protein>
<evidence type="ECO:0000256" key="1">
    <source>
        <dbReference type="SAM" id="MobiDB-lite"/>
    </source>
</evidence>
<keyword evidence="3" id="KW-1185">Reference proteome</keyword>
<dbReference type="Proteomes" id="UP000279259">
    <property type="component" value="Unassembled WGS sequence"/>
</dbReference>
<feature type="compositionally biased region" description="Low complexity" evidence="1">
    <location>
        <begin position="11"/>
        <end position="23"/>
    </location>
</feature>
<sequence>MARCSSRGSKLPISSSASTSRLLSESDRGHDARSDKRPRHRGHSPHDPLVGLPSPPPAPYQVRSSPRGLANLLAHGPTTRGVASPPSFSARATPPPASPLSSVGPGSSSFTSLPPTRHTQQNTFDSRPGPFAYDDSPAAGHESSRQRSAIALPSFVRGAPDPPQPPPTSSRAAPTVVPAPPIPSPSDSPPSSNPGTWTSRAPHSSRRESLQEACFAFGHSTPRDMHYWSRERADAYNLGFEDALQAVQEGVVGLGGAQCESYRTSTTVVNTHSQQIDAPSVDARSQTANQHESYRRHGLQCLAMPMRLPFHFVGQNIRSDIKCIHLHSATPRHRASNGSHSLRPCQTIRDHTADTSMRVGLRPRLPPNPLDNSSAAIRVAQGGSNATETSRAASASAEEAISSARTTSGDGGLPSGRYAPDVEEAEKDGDHEDNSQEAETSPVSSGDTATAKAEEDAMAGAKEEK</sequence>
<accession>A0A427XXQ8</accession>
<dbReference type="OrthoDB" id="39175at2759"/>
<evidence type="ECO:0000313" key="3">
    <source>
        <dbReference type="Proteomes" id="UP000279259"/>
    </source>
</evidence>
<proteinExistence type="predicted"/>
<organism evidence="2 3">
    <name type="scientific">Saitozyma podzolica</name>
    <dbReference type="NCBI Taxonomy" id="1890683"/>
    <lineage>
        <taxon>Eukaryota</taxon>
        <taxon>Fungi</taxon>
        <taxon>Dikarya</taxon>
        <taxon>Basidiomycota</taxon>
        <taxon>Agaricomycotina</taxon>
        <taxon>Tremellomycetes</taxon>
        <taxon>Tremellales</taxon>
        <taxon>Trimorphomycetaceae</taxon>
        <taxon>Saitozyma</taxon>
    </lineage>
</organism>
<evidence type="ECO:0000313" key="2">
    <source>
        <dbReference type="EMBL" id="RSH83620.1"/>
    </source>
</evidence>